<evidence type="ECO:0000313" key="1">
    <source>
        <dbReference type="EMBL" id="CAE6963932.1"/>
    </source>
</evidence>
<name>A0A9N8R3G0_9BURK</name>
<evidence type="ECO:0000313" key="2">
    <source>
        <dbReference type="Proteomes" id="UP000675121"/>
    </source>
</evidence>
<dbReference type="Proteomes" id="UP000675121">
    <property type="component" value="Unassembled WGS sequence"/>
</dbReference>
<dbReference type="AlphaFoldDB" id="A0A9N8R3G0"/>
<organism evidence="1 2">
    <name type="scientific">Paraburkholderia domus</name>
    <dbReference type="NCBI Taxonomy" id="2793075"/>
    <lineage>
        <taxon>Bacteria</taxon>
        <taxon>Pseudomonadati</taxon>
        <taxon>Pseudomonadota</taxon>
        <taxon>Betaproteobacteria</taxon>
        <taxon>Burkholderiales</taxon>
        <taxon>Burkholderiaceae</taxon>
        <taxon>Paraburkholderia</taxon>
    </lineage>
</organism>
<sequence length="66" mass="7784">MLGTRTLRLARLIQGFVQTRFIRKFAQRRMRRTSTGHPALAIIRSVNWRISTAERRRSAMAQSDRQ</sequence>
<keyword evidence="2" id="KW-1185">Reference proteome</keyword>
<comment type="caution">
    <text evidence="1">The sequence shown here is derived from an EMBL/GenBank/DDBJ whole genome shotgun (WGS) entry which is preliminary data.</text>
</comment>
<gene>
    <name evidence="1" type="ORF">R70211_07187</name>
</gene>
<protein>
    <submittedName>
        <fullName evidence="1">Uncharacterized protein</fullName>
    </submittedName>
</protein>
<reference evidence="1" key="1">
    <citation type="submission" date="2021-02" db="EMBL/GenBank/DDBJ databases">
        <authorList>
            <person name="Vanwijnsberghe S."/>
        </authorList>
    </citation>
    <scope>NUCLEOTIDE SEQUENCE</scope>
    <source>
        <strain evidence="1">R-70211</strain>
    </source>
</reference>
<proteinExistence type="predicted"/>
<dbReference type="EMBL" id="CAJNAS010000035">
    <property type="protein sequence ID" value="CAE6963932.1"/>
    <property type="molecule type" value="Genomic_DNA"/>
</dbReference>
<accession>A0A9N8R3G0</accession>